<protein>
    <recommendedName>
        <fullName evidence="4">MarR family transcriptional regulator</fullName>
    </recommendedName>
</protein>
<evidence type="ECO:0008006" key="4">
    <source>
        <dbReference type="Google" id="ProtNLM"/>
    </source>
</evidence>
<gene>
    <name evidence="2" type="ORF">SMD44_00379</name>
</gene>
<organism evidence="2 3">
    <name type="scientific">Streptomyces alboflavus</name>
    <dbReference type="NCBI Taxonomy" id="67267"/>
    <lineage>
        <taxon>Bacteria</taxon>
        <taxon>Bacillati</taxon>
        <taxon>Actinomycetota</taxon>
        <taxon>Actinomycetes</taxon>
        <taxon>Kitasatosporales</taxon>
        <taxon>Streptomycetaceae</taxon>
        <taxon>Streptomyces</taxon>
    </lineage>
</organism>
<feature type="region of interest" description="Disordered" evidence="1">
    <location>
        <begin position="30"/>
        <end position="53"/>
    </location>
</feature>
<dbReference type="KEGG" id="salf:SMD44_00379"/>
<proteinExistence type="predicted"/>
<sequence>MEARDLDECVALIRDYTARLCAYTDFLDDLGAPAPHETRPASLTLPRHDQPHG</sequence>
<dbReference type="Proteomes" id="UP000195880">
    <property type="component" value="Chromosome"/>
</dbReference>
<name>A0A1Z1W3J1_9ACTN</name>
<dbReference type="EMBL" id="CP021748">
    <property type="protein sequence ID" value="ARX80981.1"/>
    <property type="molecule type" value="Genomic_DNA"/>
</dbReference>
<accession>A0A1Z1W3J1</accession>
<evidence type="ECO:0000313" key="3">
    <source>
        <dbReference type="Proteomes" id="UP000195880"/>
    </source>
</evidence>
<evidence type="ECO:0000313" key="2">
    <source>
        <dbReference type="EMBL" id="ARX80981.1"/>
    </source>
</evidence>
<evidence type="ECO:0000256" key="1">
    <source>
        <dbReference type="SAM" id="MobiDB-lite"/>
    </source>
</evidence>
<reference evidence="2 3" key="1">
    <citation type="submission" date="2017-05" db="EMBL/GenBank/DDBJ databases">
        <title>Streptomyces alboflavus Genome sequencing and assembly.</title>
        <authorList>
            <person name="Wang Y."/>
            <person name="Du B."/>
            <person name="Ding Y."/>
            <person name="Liu H."/>
            <person name="Hou Q."/>
            <person name="Liu K."/>
            <person name="Wang C."/>
            <person name="Yao L."/>
        </authorList>
    </citation>
    <scope>NUCLEOTIDE SEQUENCE [LARGE SCALE GENOMIC DNA]</scope>
    <source>
        <strain evidence="2 3">MDJK44</strain>
    </source>
</reference>
<dbReference type="AlphaFoldDB" id="A0A1Z1W3J1"/>
<keyword evidence="3" id="KW-1185">Reference proteome</keyword>